<evidence type="ECO:0000256" key="4">
    <source>
        <dbReference type="ARBA" id="ARBA00022982"/>
    </source>
</evidence>
<dbReference type="PROSITE" id="PS51379">
    <property type="entry name" value="4FE4S_FER_2"/>
    <property type="match status" value="1"/>
</dbReference>
<dbReference type="InterPro" id="IPR010693">
    <property type="entry name" value="Divergent_4Fe-4S_mono-cluster"/>
</dbReference>
<dbReference type="Pfam" id="PF06902">
    <property type="entry name" value="Fer4_19"/>
    <property type="match status" value="1"/>
</dbReference>
<comment type="cofactor">
    <cofactor evidence="1">
        <name>[3Fe-4S] cluster</name>
        <dbReference type="ChEBI" id="CHEBI:21137"/>
    </cofactor>
</comment>
<accession>A0A2P1BT39</accession>
<dbReference type="GO" id="GO:0051538">
    <property type="term" value="F:3 iron, 4 sulfur cluster binding"/>
    <property type="evidence" value="ECO:0007669"/>
    <property type="project" value="UniProtKB-KW"/>
</dbReference>
<dbReference type="InterPro" id="IPR001080">
    <property type="entry name" value="3Fe4S_ferredoxin"/>
</dbReference>
<keyword evidence="2 8" id="KW-0813">Transport</keyword>
<dbReference type="SUPFAM" id="SSF54862">
    <property type="entry name" value="4Fe-4S ferredoxins"/>
    <property type="match status" value="1"/>
</dbReference>
<name>A0A2P1BT39_9ACTN</name>
<dbReference type="PANTHER" id="PTHR36923">
    <property type="entry name" value="FERREDOXIN"/>
    <property type="match status" value="1"/>
</dbReference>
<evidence type="ECO:0000256" key="8">
    <source>
        <dbReference type="RuleBase" id="RU368020"/>
    </source>
</evidence>
<dbReference type="Gene3D" id="3.30.70.20">
    <property type="match status" value="1"/>
</dbReference>
<evidence type="ECO:0000256" key="5">
    <source>
        <dbReference type="ARBA" id="ARBA00023004"/>
    </source>
</evidence>
<feature type="domain" description="4Fe-4S ferredoxin-type" evidence="9">
    <location>
        <begin position="8"/>
        <end position="36"/>
    </location>
</feature>
<dbReference type="PANTHER" id="PTHR36923:SF3">
    <property type="entry name" value="FERREDOXIN"/>
    <property type="match status" value="1"/>
</dbReference>
<dbReference type="GO" id="GO:0009055">
    <property type="term" value="F:electron transfer activity"/>
    <property type="evidence" value="ECO:0007669"/>
    <property type="project" value="UniProtKB-UniRule"/>
</dbReference>
<evidence type="ECO:0000256" key="7">
    <source>
        <dbReference type="ARBA" id="ARBA00023291"/>
    </source>
</evidence>
<keyword evidence="3 8" id="KW-0479">Metal-binding</keyword>
<organism evidence="10">
    <name type="scientific">Streptomyces koyangensis</name>
    <dbReference type="NCBI Taxonomy" id="188770"/>
    <lineage>
        <taxon>Bacteria</taxon>
        <taxon>Bacillati</taxon>
        <taxon>Actinomycetota</taxon>
        <taxon>Actinomycetes</taxon>
        <taxon>Kitasatosporales</taxon>
        <taxon>Streptomycetaceae</taxon>
        <taxon>Streptomyces</taxon>
        <taxon>Streptomyces aurantiacus group</taxon>
    </lineage>
</organism>
<dbReference type="GO" id="GO:0005506">
    <property type="term" value="F:iron ion binding"/>
    <property type="evidence" value="ECO:0007669"/>
    <property type="project" value="UniProtKB-UniRule"/>
</dbReference>
<comment type="function">
    <text evidence="8">Ferredoxins are iron-sulfur proteins that transfer electrons in a wide variety of metabolic reactions.</text>
</comment>
<sequence>MSGDPATLRVAVDRSLCLGAGQCAYSAPDVFDQDDDGLVTVLDPAPAAEHLAALHQAEDLCPSGALRVIEAAPGRTP</sequence>
<evidence type="ECO:0000313" key="10">
    <source>
        <dbReference type="EMBL" id="AVI57421.1"/>
    </source>
</evidence>
<dbReference type="AlphaFoldDB" id="A0A2P1BT39"/>
<evidence type="ECO:0000256" key="6">
    <source>
        <dbReference type="ARBA" id="ARBA00023014"/>
    </source>
</evidence>
<reference evidence="10" key="1">
    <citation type="journal article" date="2018" name="Microb. Cell Fact.">
        <title>Characterization and heterologous expression of the neoabyssomicin/abyssomicin biosynthetic gene cluster from Streptomyces koyangensis SCSIO 5802.</title>
        <authorList>
            <person name="Tu J."/>
            <person name="Li S."/>
            <person name="Chen J."/>
            <person name="Song Y."/>
            <person name="Fu S."/>
            <person name="Ju J."/>
            <person name="Li Q."/>
        </authorList>
    </citation>
    <scope>NUCLEOTIDE SEQUENCE</scope>
    <source>
        <strain evidence="10">SCSIO 5802</strain>
    </source>
</reference>
<evidence type="ECO:0000256" key="2">
    <source>
        <dbReference type="ARBA" id="ARBA00022448"/>
    </source>
</evidence>
<dbReference type="InterPro" id="IPR051269">
    <property type="entry name" value="Fe-S_cluster_ET"/>
</dbReference>
<keyword evidence="5 8" id="KW-0408">Iron</keyword>
<evidence type="ECO:0000256" key="3">
    <source>
        <dbReference type="ARBA" id="ARBA00022723"/>
    </source>
</evidence>
<keyword evidence="6 8" id="KW-0411">Iron-sulfur</keyword>
<dbReference type="EMBL" id="MG243704">
    <property type="protein sequence ID" value="AVI57421.1"/>
    <property type="molecule type" value="Genomic_DNA"/>
</dbReference>
<evidence type="ECO:0000259" key="9">
    <source>
        <dbReference type="PROSITE" id="PS51379"/>
    </source>
</evidence>
<protein>
    <recommendedName>
        <fullName evidence="8">Ferredoxin</fullName>
    </recommendedName>
</protein>
<proteinExistence type="predicted"/>
<keyword evidence="4 8" id="KW-0249">Electron transport</keyword>
<dbReference type="RefSeq" id="WP_404830073.1">
    <property type="nucleotide sequence ID" value="NZ_CP049945.1"/>
</dbReference>
<keyword evidence="7" id="KW-0003">3Fe-4S</keyword>
<dbReference type="PRINTS" id="PR00352">
    <property type="entry name" value="3FE4SFRDOXIN"/>
</dbReference>
<dbReference type="InterPro" id="IPR017896">
    <property type="entry name" value="4Fe4S_Fe-S-bd"/>
</dbReference>
<evidence type="ECO:0000256" key="1">
    <source>
        <dbReference type="ARBA" id="ARBA00001927"/>
    </source>
</evidence>